<keyword evidence="10" id="KW-1185">Reference proteome</keyword>
<dbReference type="InterPro" id="IPR008972">
    <property type="entry name" value="Cupredoxin"/>
</dbReference>
<dbReference type="Gene3D" id="2.60.40.420">
    <property type="entry name" value="Cupredoxins - blue copper proteins"/>
    <property type="match status" value="1"/>
</dbReference>
<name>A0A1G9YN40_9EURY</name>
<evidence type="ECO:0000313" key="10">
    <source>
        <dbReference type="Proteomes" id="UP000199451"/>
    </source>
</evidence>
<dbReference type="OrthoDB" id="293445at2157"/>
<feature type="domain" description="Blue (type 1) copper" evidence="8">
    <location>
        <begin position="77"/>
        <end position="163"/>
    </location>
</feature>
<dbReference type="InterPro" id="IPR006311">
    <property type="entry name" value="TAT_signal"/>
</dbReference>
<comment type="subcellular location">
    <subcellularLocation>
        <location evidence="1">Membrane</location>
    </subcellularLocation>
</comment>
<feature type="compositionally biased region" description="Gly residues" evidence="7">
    <location>
        <begin position="28"/>
        <end position="66"/>
    </location>
</feature>
<keyword evidence="3" id="KW-0479">Metal-binding</keyword>
<keyword evidence="5" id="KW-0186">Copper</keyword>
<evidence type="ECO:0000256" key="3">
    <source>
        <dbReference type="ARBA" id="ARBA00022723"/>
    </source>
</evidence>
<dbReference type="GO" id="GO:0005507">
    <property type="term" value="F:copper ion binding"/>
    <property type="evidence" value="ECO:0007669"/>
    <property type="project" value="InterPro"/>
</dbReference>
<dbReference type="AlphaFoldDB" id="A0A1G9YN40"/>
<evidence type="ECO:0000256" key="5">
    <source>
        <dbReference type="ARBA" id="ARBA00023008"/>
    </source>
</evidence>
<protein>
    <submittedName>
        <fullName evidence="9">Plastocyanin</fullName>
    </submittedName>
</protein>
<dbReference type="Proteomes" id="UP000199451">
    <property type="component" value="Unassembled WGS sequence"/>
</dbReference>
<evidence type="ECO:0000256" key="2">
    <source>
        <dbReference type="ARBA" id="ARBA00022448"/>
    </source>
</evidence>
<evidence type="ECO:0000256" key="7">
    <source>
        <dbReference type="SAM" id="MobiDB-lite"/>
    </source>
</evidence>
<dbReference type="Pfam" id="PF00127">
    <property type="entry name" value="Copper-bind"/>
    <property type="match status" value="1"/>
</dbReference>
<dbReference type="InterPro" id="IPR028871">
    <property type="entry name" value="BlueCu_1_BS"/>
</dbReference>
<accession>A0A1G9YN40</accession>
<keyword evidence="4" id="KW-0249">Electron transport</keyword>
<evidence type="ECO:0000259" key="8">
    <source>
        <dbReference type="Pfam" id="PF00127"/>
    </source>
</evidence>
<dbReference type="PROSITE" id="PS00196">
    <property type="entry name" value="COPPER_BLUE"/>
    <property type="match status" value="1"/>
</dbReference>
<sequence>MTDTQTRRDVLRGLAVGGVGIALAGCAGSSGSGSGGGTTDAGGDDGTTAGGSDSGSDAGGSSGSGGDADLTIEVGPGGEFKYTPESPTVSKGATVKWVWKSDMHNIVIEKKPSGSDWSGTKGGSSETFDEGYTYTHTFETTGTYEYYCSPHESVGMAASITVE</sequence>
<dbReference type="PROSITE" id="PS51318">
    <property type="entry name" value="TAT"/>
    <property type="match status" value="1"/>
</dbReference>
<dbReference type="EMBL" id="FNHL01000005">
    <property type="protein sequence ID" value="SDN10437.1"/>
    <property type="molecule type" value="Genomic_DNA"/>
</dbReference>
<reference evidence="10" key="1">
    <citation type="submission" date="2016-10" db="EMBL/GenBank/DDBJ databases">
        <authorList>
            <person name="Varghese N."/>
            <person name="Submissions S."/>
        </authorList>
    </citation>
    <scope>NUCLEOTIDE SEQUENCE [LARGE SCALE GENOMIC DNA]</scope>
    <source>
        <strain evidence="10">CGMCC 1.10119</strain>
    </source>
</reference>
<dbReference type="STRING" id="660521.SAMN04487949_3381"/>
<dbReference type="PANTHER" id="PTHR34192:SF10">
    <property type="entry name" value="PLASTOCYANIN MAJOR ISOFORM, CHLOROPLASTIC-RELATED"/>
    <property type="match status" value="1"/>
</dbReference>
<evidence type="ECO:0000256" key="6">
    <source>
        <dbReference type="ARBA" id="ARBA00023136"/>
    </source>
</evidence>
<keyword evidence="6" id="KW-0472">Membrane</keyword>
<evidence type="ECO:0000313" key="9">
    <source>
        <dbReference type="EMBL" id="SDN10437.1"/>
    </source>
</evidence>
<gene>
    <name evidence="9" type="ORF">SAMN04487949_3381</name>
</gene>
<dbReference type="RefSeq" id="WP_170830676.1">
    <property type="nucleotide sequence ID" value="NZ_FNHL01000005.1"/>
</dbReference>
<dbReference type="PANTHER" id="PTHR34192">
    <property type="entry name" value="PLASTOCYANIN MAJOR ISOFORM, CHLOROPLASTIC-RELATED"/>
    <property type="match status" value="1"/>
</dbReference>
<keyword evidence="2" id="KW-0813">Transport</keyword>
<dbReference type="InterPro" id="IPR000923">
    <property type="entry name" value="BlueCu_1"/>
</dbReference>
<organism evidence="9 10">
    <name type="scientific">Halogranum gelatinilyticum</name>
    <dbReference type="NCBI Taxonomy" id="660521"/>
    <lineage>
        <taxon>Archaea</taxon>
        <taxon>Methanobacteriati</taxon>
        <taxon>Methanobacteriota</taxon>
        <taxon>Stenosarchaea group</taxon>
        <taxon>Halobacteria</taxon>
        <taxon>Halobacteriales</taxon>
        <taxon>Haloferacaceae</taxon>
    </lineage>
</organism>
<dbReference type="GO" id="GO:0009055">
    <property type="term" value="F:electron transfer activity"/>
    <property type="evidence" value="ECO:0007669"/>
    <property type="project" value="InterPro"/>
</dbReference>
<feature type="region of interest" description="Disordered" evidence="7">
    <location>
        <begin position="26"/>
        <end position="90"/>
    </location>
</feature>
<dbReference type="SUPFAM" id="SSF49503">
    <property type="entry name" value="Cupredoxins"/>
    <property type="match status" value="1"/>
</dbReference>
<evidence type="ECO:0000256" key="1">
    <source>
        <dbReference type="ARBA" id="ARBA00004370"/>
    </source>
</evidence>
<dbReference type="PROSITE" id="PS51257">
    <property type="entry name" value="PROKAR_LIPOPROTEIN"/>
    <property type="match status" value="1"/>
</dbReference>
<dbReference type="GO" id="GO:0016020">
    <property type="term" value="C:membrane"/>
    <property type="evidence" value="ECO:0007669"/>
    <property type="project" value="UniProtKB-SubCell"/>
</dbReference>
<evidence type="ECO:0000256" key="4">
    <source>
        <dbReference type="ARBA" id="ARBA00022982"/>
    </source>
</evidence>
<proteinExistence type="predicted"/>